<proteinExistence type="predicted"/>
<organism evidence="1 2">
    <name type="scientific">Chryseobacterium cheonjiense</name>
    <dbReference type="NCBI Taxonomy" id="2728845"/>
    <lineage>
        <taxon>Bacteria</taxon>
        <taxon>Pseudomonadati</taxon>
        <taxon>Bacteroidota</taxon>
        <taxon>Flavobacteriia</taxon>
        <taxon>Flavobacteriales</taxon>
        <taxon>Weeksellaceae</taxon>
        <taxon>Chryseobacterium group</taxon>
        <taxon>Chryseobacterium</taxon>
    </lineage>
</organism>
<evidence type="ECO:0000313" key="1">
    <source>
        <dbReference type="EMBL" id="NML56784.1"/>
    </source>
</evidence>
<accession>A0A7Y0FHV7</accession>
<comment type="caution">
    <text evidence="1">The sequence shown here is derived from an EMBL/GenBank/DDBJ whole genome shotgun (WGS) entry which is preliminary data.</text>
</comment>
<reference evidence="1 2" key="1">
    <citation type="submission" date="2020-04" db="EMBL/GenBank/DDBJ databases">
        <title>Chryseobacterium sp. RJ-7-14 sp. nov., isolated from Jeju soil.</title>
        <authorList>
            <person name="Dahal R.H."/>
            <person name="Chaudhary D.K."/>
        </authorList>
    </citation>
    <scope>NUCLEOTIDE SEQUENCE [LARGE SCALE GENOMIC DNA]</scope>
    <source>
        <strain evidence="1 2">RJ-7-14</strain>
    </source>
</reference>
<name>A0A7Y0FHV7_9FLAO</name>
<evidence type="ECO:0000313" key="2">
    <source>
        <dbReference type="Proteomes" id="UP000552615"/>
    </source>
</evidence>
<dbReference type="AlphaFoldDB" id="A0A7Y0FHV7"/>
<protein>
    <submittedName>
        <fullName evidence="1">Uncharacterized protein</fullName>
    </submittedName>
</protein>
<dbReference type="RefSeq" id="WP_169230157.1">
    <property type="nucleotide sequence ID" value="NZ_JABBGF010000001.1"/>
</dbReference>
<dbReference type="EMBL" id="JABBGF010000001">
    <property type="protein sequence ID" value="NML56784.1"/>
    <property type="molecule type" value="Genomic_DNA"/>
</dbReference>
<sequence>MKEKYLMLNTIEASSLQLAFIRSILTDYIYVEIDDTFIISCKKSLKDKLAPQLDIENIKYILVYVNEKSGGDVYCSGVNAKDEKKIKNIILL</sequence>
<dbReference type="Proteomes" id="UP000552615">
    <property type="component" value="Unassembled WGS sequence"/>
</dbReference>
<keyword evidence="2" id="KW-1185">Reference proteome</keyword>
<gene>
    <name evidence="1" type="ORF">HHL20_05455</name>
</gene>